<protein>
    <submittedName>
        <fullName evidence="1">Uncharacterized protein</fullName>
    </submittedName>
</protein>
<sequence>MKEVKGLKNNNIDYSFSNNAKLLMKVARENQIPILKLDPEHDLFQLGYGRYSVLFKGLVTEKSSGVFSSLKRPAIINSLLDSLEIKVDNPLKVEKNYKLLVVNQQLKAVLEVGSSRKVNRLSQLTKESKELIEKLTQIYNLNLAEISVWTDDITMPVENWGEISDIEITPDLSQYRKLIDLEKMSRELIDYYAPARIPIITVVGNNHEVIVSLVDSILQKVGLKTGIAVNNVIHNQEGISQRSYNLSLLLQNKEVEIIVHGIMQQDLTEQDLPYRESELLIITELSSEQDLTFANSLLKLNELNSNLIAINIDQRSNLKLLNHCEEKEIIYCSLNPENLVLKHQIKSHQPAVFTTENNLVIFDGVDQLPVIALERLTPMIKKDSELMLGLLFTVAAAFVFEIPVFVTRSILENLTTVLSEESNRSNMPIN</sequence>
<evidence type="ECO:0000313" key="1">
    <source>
        <dbReference type="EMBL" id="MBM7557215.1"/>
    </source>
</evidence>
<name>A0A938XTF7_9FIRM</name>
<gene>
    <name evidence="1" type="ORF">JOC47_002070</name>
</gene>
<dbReference type="EMBL" id="JAFBDQ010000010">
    <property type="protein sequence ID" value="MBM7557215.1"/>
    <property type="molecule type" value="Genomic_DNA"/>
</dbReference>
<comment type="caution">
    <text evidence="1">The sequence shown here is derived from an EMBL/GenBank/DDBJ whole genome shotgun (WGS) entry which is preliminary data.</text>
</comment>
<evidence type="ECO:0000313" key="2">
    <source>
        <dbReference type="Proteomes" id="UP000774000"/>
    </source>
</evidence>
<keyword evidence="2" id="KW-1185">Reference proteome</keyword>
<accession>A0A938XTF7</accession>
<dbReference type="RefSeq" id="WP_204701971.1">
    <property type="nucleotide sequence ID" value="NZ_JAFBDQ010000010.1"/>
</dbReference>
<dbReference type="Proteomes" id="UP000774000">
    <property type="component" value="Unassembled WGS sequence"/>
</dbReference>
<reference evidence="1" key="1">
    <citation type="submission" date="2021-01" db="EMBL/GenBank/DDBJ databases">
        <title>Genomic Encyclopedia of Type Strains, Phase IV (KMG-IV): sequencing the most valuable type-strain genomes for metagenomic binning, comparative biology and taxonomic classification.</title>
        <authorList>
            <person name="Goeker M."/>
        </authorList>
    </citation>
    <scope>NUCLEOTIDE SEQUENCE</scope>
    <source>
        <strain evidence="1">DSM 23230</strain>
    </source>
</reference>
<proteinExistence type="predicted"/>
<organism evidence="1 2">
    <name type="scientific">Halanaerobacter jeridensis</name>
    <dbReference type="NCBI Taxonomy" id="706427"/>
    <lineage>
        <taxon>Bacteria</taxon>
        <taxon>Bacillati</taxon>
        <taxon>Bacillota</taxon>
        <taxon>Clostridia</taxon>
        <taxon>Halanaerobiales</taxon>
        <taxon>Halobacteroidaceae</taxon>
        <taxon>Halanaerobacter</taxon>
    </lineage>
</organism>
<dbReference type="AlphaFoldDB" id="A0A938XTF7"/>